<dbReference type="InterPro" id="IPR009081">
    <property type="entry name" value="PP-bd_ACP"/>
</dbReference>
<evidence type="ECO:0000256" key="2">
    <source>
        <dbReference type="ARBA" id="ARBA00022553"/>
    </source>
</evidence>
<dbReference type="InterPro" id="IPR050091">
    <property type="entry name" value="PKS_NRPS_Biosynth_Enz"/>
</dbReference>
<keyword evidence="5" id="KW-1185">Reference proteome</keyword>
<dbReference type="Pfam" id="PF00550">
    <property type="entry name" value="PP-binding"/>
    <property type="match status" value="1"/>
</dbReference>
<dbReference type="Gene3D" id="1.10.1200.10">
    <property type="entry name" value="ACP-like"/>
    <property type="match status" value="1"/>
</dbReference>
<dbReference type="SUPFAM" id="SSF53474">
    <property type="entry name" value="alpha/beta-Hydrolases"/>
    <property type="match status" value="1"/>
</dbReference>
<dbReference type="SUPFAM" id="SSF47336">
    <property type="entry name" value="ACP-like"/>
    <property type="match status" value="1"/>
</dbReference>
<dbReference type="SMART" id="SM00823">
    <property type="entry name" value="PKS_PP"/>
    <property type="match status" value="1"/>
</dbReference>
<protein>
    <recommendedName>
        <fullName evidence="3">Carrier domain-containing protein</fullName>
    </recommendedName>
</protein>
<gene>
    <name evidence="4" type="ORF">GCM10010430_56400</name>
</gene>
<dbReference type="PROSITE" id="PS50075">
    <property type="entry name" value="CARRIER"/>
    <property type="match status" value="1"/>
</dbReference>
<dbReference type="InterPro" id="IPR006162">
    <property type="entry name" value="Ppantetheine_attach_site"/>
</dbReference>
<dbReference type="InterPro" id="IPR029058">
    <property type="entry name" value="AB_hydrolase_fold"/>
</dbReference>
<comment type="caution">
    <text evidence="4">The sequence shown here is derived from an EMBL/GenBank/DDBJ whole genome shotgun (WGS) entry which is preliminary data.</text>
</comment>
<dbReference type="Gene3D" id="3.40.50.1820">
    <property type="entry name" value="alpha/beta hydrolase"/>
    <property type="match status" value="1"/>
</dbReference>
<dbReference type="PROSITE" id="PS00012">
    <property type="entry name" value="PHOSPHOPANTETHEINE"/>
    <property type="match status" value="1"/>
</dbReference>
<evidence type="ECO:0000256" key="1">
    <source>
        <dbReference type="ARBA" id="ARBA00022450"/>
    </source>
</evidence>
<feature type="domain" description="Carrier" evidence="3">
    <location>
        <begin position="17"/>
        <end position="92"/>
    </location>
</feature>
<evidence type="ECO:0000313" key="4">
    <source>
        <dbReference type="EMBL" id="GAA2264455.1"/>
    </source>
</evidence>
<keyword evidence="1" id="KW-0596">Phosphopantetheine</keyword>
<name>A0ABN3ENP8_9ACTN</name>
<evidence type="ECO:0000313" key="5">
    <source>
        <dbReference type="Proteomes" id="UP001500305"/>
    </source>
</evidence>
<keyword evidence="2" id="KW-0597">Phosphoprotein</keyword>
<proteinExistence type="predicted"/>
<accession>A0ABN3ENP8</accession>
<reference evidence="4 5" key="1">
    <citation type="journal article" date="2019" name="Int. J. Syst. Evol. Microbiol.">
        <title>The Global Catalogue of Microorganisms (GCM) 10K type strain sequencing project: providing services to taxonomists for standard genome sequencing and annotation.</title>
        <authorList>
            <consortium name="The Broad Institute Genomics Platform"/>
            <consortium name="The Broad Institute Genome Sequencing Center for Infectious Disease"/>
            <person name="Wu L."/>
            <person name="Ma J."/>
        </authorList>
    </citation>
    <scope>NUCLEOTIDE SEQUENCE [LARGE SCALE GENOMIC DNA]</scope>
    <source>
        <strain evidence="4 5">JCM 7356</strain>
    </source>
</reference>
<dbReference type="Proteomes" id="UP001500305">
    <property type="component" value="Unassembled WGS sequence"/>
</dbReference>
<organism evidence="4 5">
    <name type="scientific">Kitasatospora cystarginea</name>
    <dbReference type="NCBI Taxonomy" id="58350"/>
    <lineage>
        <taxon>Bacteria</taxon>
        <taxon>Bacillati</taxon>
        <taxon>Actinomycetota</taxon>
        <taxon>Actinomycetes</taxon>
        <taxon>Kitasatosporales</taxon>
        <taxon>Streptomycetaceae</taxon>
        <taxon>Kitasatospora</taxon>
    </lineage>
</organism>
<dbReference type="InterPro" id="IPR036736">
    <property type="entry name" value="ACP-like_sf"/>
</dbReference>
<dbReference type="EMBL" id="BAAATR010000030">
    <property type="protein sequence ID" value="GAA2264455.1"/>
    <property type="molecule type" value="Genomic_DNA"/>
</dbReference>
<dbReference type="PANTHER" id="PTHR43775">
    <property type="entry name" value="FATTY ACID SYNTHASE"/>
    <property type="match status" value="1"/>
</dbReference>
<dbReference type="PANTHER" id="PTHR43775:SF37">
    <property type="entry name" value="SI:DKEY-61P9.11"/>
    <property type="match status" value="1"/>
</dbReference>
<dbReference type="Pfam" id="PF00975">
    <property type="entry name" value="Thioesterase"/>
    <property type="match status" value="1"/>
</dbReference>
<dbReference type="InterPro" id="IPR001031">
    <property type="entry name" value="Thioesterase"/>
</dbReference>
<dbReference type="InterPro" id="IPR020806">
    <property type="entry name" value="PKS_PP-bd"/>
</dbReference>
<sequence length="345" mass="36985">MTSMYDRPESVSTDYVEPRTPAERSVVGVLEEVLGISPVGVEDDFFDLGGDSLTALQVAERVSEELGVDLPHQIMLDAPTAAGVAAFVETAGAAAQGGASLVTLREGDAARSPFFLLHPVGGSVYFYRELSRCLPAQLPVFGFQAAGLRDGAEPLGTVEELAARYLAELRGVQPTGPYALGGAAFGGLVALEMAQRLHAEREAVRLLALFDTPGPGQMPPDRHGVLTDEEAEALLAERMSAEGLTAVKDTYAREILEVYRTNVRALHAYRPAPYPGEILYFHAQERREGIDPARPDLAWAELALGGLDIRVLPGDYSTMFGPRNAEAAARVLTTKLGLDRTPDGR</sequence>
<evidence type="ECO:0000259" key="3">
    <source>
        <dbReference type="PROSITE" id="PS50075"/>
    </source>
</evidence>